<proteinExistence type="predicted"/>
<name>Q1QJD4_NITHX</name>
<dbReference type="EMBL" id="CP000319">
    <property type="protein sequence ID" value="ABE63663.1"/>
    <property type="molecule type" value="Genomic_DNA"/>
</dbReference>
<feature type="transmembrane region" description="Helical" evidence="1">
    <location>
        <begin position="37"/>
        <end position="58"/>
    </location>
</feature>
<dbReference type="OrthoDB" id="572589at2"/>
<keyword evidence="3" id="KW-1185">Reference proteome</keyword>
<sequence>MQTSVFIARLIGPVMMTAGLAVLLNRRSFHSMVEEFLASRALMFLAGLMVMPAGLAIVLTHNVWTADWRVIVTLFGWLLVIAGAIRIVEPPLLYAGARAFLRHAAMPILAGCIWLAIGAVFCLFGYLH</sequence>
<evidence type="ECO:0000256" key="1">
    <source>
        <dbReference type="SAM" id="Phobius"/>
    </source>
</evidence>
<accession>Q1QJD4</accession>
<evidence type="ECO:0000313" key="2">
    <source>
        <dbReference type="EMBL" id="ABE63663.1"/>
    </source>
</evidence>
<dbReference type="KEGG" id="nha:Nham_2895"/>
<dbReference type="AlphaFoldDB" id="Q1QJD4"/>
<dbReference type="Proteomes" id="UP000001953">
    <property type="component" value="Chromosome"/>
</dbReference>
<feature type="transmembrane region" description="Helical" evidence="1">
    <location>
        <begin position="6"/>
        <end position="25"/>
    </location>
</feature>
<dbReference type="eggNOG" id="ENOG5033FZ7">
    <property type="taxonomic scope" value="Bacteria"/>
</dbReference>
<keyword evidence="1" id="KW-1133">Transmembrane helix</keyword>
<keyword evidence="1" id="KW-0472">Membrane</keyword>
<gene>
    <name evidence="2" type="ordered locus">Nham_2895</name>
</gene>
<dbReference type="RefSeq" id="WP_011511327.1">
    <property type="nucleotide sequence ID" value="NC_007964.1"/>
</dbReference>
<evidence type="ECO:0000313" key="3">
    <source>
        <dbReference type="Proteomes" id="UP000001953"/>
    </source>
</evidence>
<protein>
    <submittedName>
        <fullName evidence="2">Uncharacterized protein</fullName>
    </submittedName>
</protein>
<reference evidence="2 3" key="1">
    <citation type="submission" date="2006-03" db="EMBL/GenBank/DDBJ databases">
        <title>Complete sequence of chromosome of Nitrobacter hamburgensis X14.</title>
        <authorList>
            <consortium name="US DOE Joint Genome Institute"/>
            <person name="Copeland A."/>
            <person name="Lucas S."/>
            <person name="Lapidus A."/>
            <person name="Barry K."/>
            <person name="Detter J.C."/>
            <person name="Glavina del Rio T."/>
            <person name="Hammon N."/>
            <person name="Israni S."/>
            <person name="Dalin E."/>
            <person name="Tice H."/>
            <person name="Pitluck S."/>
            <person name="Chain P."/>
            <person name="Malfatti S."/>
            <person name="Shin M."/>
            <person name="Vergez L."/>
            <person name="Schmutz J."/>
            <person name="Larimer F."/>
            <person name="Land M."/>
            <person name="Hauser L."/>
            <person name="Kyrpides N."/>
            <person name="Ivanova N."/>
            <person name="Ward B."/>
            <person name="Arp D."/>
            <person name="Klotz M."/>
            <person name="Stein L."/>
            <person name="O'Mullan G."/>
            <person name="Starkenburg S."/>
            <person name="Sayavedra L."/>
            <person name="Poret-Peterson A.T."/>
            <person name="Gentry M.E."/>
            <person name="Bruce D."/>
            <person name="Richardson P."/>
        </authorList>
    </citation>
    <scope>NUCLEOTIDE SEQUENCE [LARGE SCALE GENOMIC DNA]</scope>
    <source>
        <strain evidence="3">DSM 10229 / NCIMB 13809 / X14</strain>
    </source>
</reference>
<dbReference type="STRING" id="323097.Nham_2895"/>
<organism evidence="2 3">
    <name type="scientific">Nitrobacter hamburgensis (strain DSM 10229 / NCIMB 13809 / X14)</name>
    <dbReference type="NCBI Taxonomy" id="323097"/>
    <lineage>
        <taxon>Bacteria</taxon>
        <taxon>Pseudomonadati</taxon>
        <taxon>Pseudomonadota</taxon>
        <taxon>Alphaproteobacteria</taxon>
        <taxon>Hyphomicrobiales</taxon>
        <taxon>Nitrobacteraceae</taxon>
        <taxon>Nitrobacter</taxon>
    </lineage>
</organism>
<dbReference type="HOGENOM" id="CLU_132169_1_1_5"/>
<feature type="transmembrane region" description="Helical" evidence="1">
    <location>
        <begin position="108"/>
        <end position="127"/>
    </location>
</feature>
<feature type="transmembrane region" description="Helical" evidence="1">
    <location>
        <begin position="70"/>
        <end position="88"/>
    </location>
</feature>
<keyword evidence="1" id="KW-0812">Transmembrane</keyword>